<accession>A0AAN1X9W2</accession>
<dbReference type="KEGG" id="seme:MIZ01_1274"/>
<name>A0AAN1X9W2_9PROT</name>
<dbReference type="Proteomes" id="UP001320326">
    <property type="component" value="Chromosome"/>
</dbReference>
<reference evidence="1 2" key="1">
    <citation type="journal article" date="2022" name="Int. J. Syst. Evol. Microbiol.">
        <title>&lt;i&gt;Sideroxyarcus emersonii&lt;/i&gt; gen. nov. sp. nov., a neutrophilic, microaerobic iron- and thiosulfate-oxidizing bacterium isolated from iron-rich wetland sediment.</title>
        <authorList>
            <person name="Kato S."/>
            <person name="Itoh T."/>
            <person name="Iino T."/>
            <person name="Ohkuma M."/>
        </authorList>
    </citation>
    <scope>NUCLEOTIDE SEQUENCE [LARGE SCALE GENOMIC DNA]</scope>
    <source>
        <strain evidence="1 2">MIZ01</strain>
    </source>
</reference>
<evidence type="ECO:0000313" key="1">
    <source>
        <dbReference type="EMBL" id="BCK87495.1"/>
    </source>
</evidence>
<evidence type="ECO:0000313" key="2">
    <source>
        <dbReference type="Proteomes" id="UP001320326"/>
    </source>
</evidence>
<gene>
    <name evidence="1" type="ORF">MIZ01_1274</name>
</gene>
<dbReference type="EMBL" id="AP023423">
    <property type="protein sequence ID" value="BCK87495.1"/>
    <property type="molecule type" value="Genomic_DNA"/>
</dbReference>
<proteinExistence type="predicted"/>
<protein>
    <submittedName>
        <fullName evidence="1">Uncharacterized protein</fullName>
    </submittedName>
</protein>
<dbReference type="AlphaFoldDB" id="A0AAN1X9W2"/>
<keyword evidence="2" id="KW-1185">Reference proteome</keyword>
<sequence length="38" mass="4303">MPSMMELLANPLSWQVAGYPAKAGMTNDFEYDMQVIHD</sequence>
<organism evidence="1 2">
    <name type="scientific">Sideroxyarcus emersonii</name>
    <dbReference type="NCBI Taxonomy" id="2764705"/>
    <lineage>
        <taxon>Bacteria</taxon>
        <taxon>Pseudomonadati</taxon>
        <taxon>Pseudomonadota</taxon>
        <taxon>Betaproteobacteria</taxon>
        <taxon>Nitrosomonadales</taxon>
        <taxon>Gallionellaceae</taxon>
        <taxon>Sideroxyarcus</taxon>
    </lineage>
</organism>